<evidence type="ECO:0000313" key="3">
    <source>
        <dbReference type="EMBL" id="PLB34306.1"/>
    </source>
</evidence>
<dbReference type="EMBL" id="KZ559182">
    <property type="protein sequence ID" value="PLB34306.1"/>
    <property type="molecule type" value="Genomic_DNA"/>
</dbReference>
<protein>
    <submittedName>
        <fullName evidence="3">Uncharacterized protein</fullName>
    </submittedName>
</protein>
<name>A0A2I2F125_ASPCN</name>
<evidence type="ECO:0000256" key="2">
    <source>
        <dbReference type="SAM" id="Phobius"/>
    </source>
</evidence>
<feature type="transmembrane region" description="Helical" evidence="2">
    <location>
        <begin position="88"/>
        <end position="109"/>
    </location>
</feature>
<keyword evidence="2" id="KW-0812">Transmembrane</keyword>
<dbReference type="RefSeq" id="XP_024668318.1">
    <property type="nucleotide sequence ID" value="XM_024814187.1"/>
</dbReference>
<reference evidence="3 4" key="1">
    <citation type="submission" date="2017-12" db="EMBL/GenBank/DDBJ databases">
        <authorList>
            <consortium name="DOE Joint Genome Institute"/>
            <person name="Haridas S."/>
            <person name="Kjaerbolling I."/>
            <person name="Vesth T.C."/>
            <person name="Frisvad J.C."/>
            <person name="Nybo J.L."/>
            <person name="Theobald S."/>
            <person name="Kuo A."/>
            <person name="Bowyer P."/>
            <person name="Matsuda Y."/>
            <person name="Mondo S."/>
            <person name="Lyhne E.K."/>
            <person name="Kogle M.E."/>
            <person name="Clum A."/>
            <person name="Lipzen A."/>
            <person name="Salamov A."/>
            <person name="Ngan C.Y."/>
            <person name="Daum C."/>
            <person name="Chiniquy J."/>
            <person name="Barry K."/>
            <person name="LaButti K."/>
            <person name="Simmons B.A."/>
            <person name="Magnuson J.K."/>
            <person name="Mortensen U.H."/>
            <person name="Larsen T.O."/>
            <person name="Grigoriev I.V."/>
            <person name="Baker S.E."/>
            <person name="Andersen M.R."/>
            <person name="Nordberg H.P."/>
            <person name="Cantor M.N."/>
            <person name="Hua S.X."/>
        </authorList>
    </citation>
    <scope>NUCLEOTIDE SEQUENCE [LARGE SCALE GENOMIC DNA]</scope>
    <source>
        <strain evidence="3 4">CBS 102.13</strain>
    </source>
</reference>
<feature type="region of interest" description="Disordered" evidence="1">
    <location>
        <begin position="1"/>
        <end position="24"/>
    </location>
</feature>
<feature type="transmembrane region" description="Helical" evidence="2">
    <location>
        <begin position="493"/>
        <end position="515"/>
    </location>
</feature>
<dbReference type="AlphaFoldDB" id="A0A2I2F125"/>
<proteinExistence type="predicted"/>
<feature type="transmembrane region" description="Helical" evidence="2">
    <location>
        <begin position="56"/>
        <end position="76"/>
    </location>
</feature>
<gene>
    <name evidence="3" type="ORF">BDW47DRAFT_112538</name>
</gene>
<feature type="compositionally biased region" description="Polar residues" evidence="1">
    <location>
        <begin position="14"/>
        <end position="23"/>
    </location>
</feature>
<keyword evidence="2" id="KW-1133">Transmembrane helix</keyword>
<feature type="transmembrane region" description="Helical" evidence="2">
    <location>
        <begin position="155"/>
        <end position="173"/>
    </location>
</feature>
<dbReference type="OrthoDB" id="5376804at2759"/>
<dbReference type="STRING" id="41067.A0A2I2F125"/>
<evidence type="ECO:0000256" key="1">
    <source>
        <dbReference type="SAM" id="MobiDB-lite"/>
    </source>
</evidence>
<dbReference type="GeneID" id="36521347"/>
<organism evidence="3 4">
    <name type="scientific">Aspergillus candidus</name>
    <dbReference type="NCBI Taxonomy" id="41067"/>
    <lineage>
        <taxon>Eukaryota</taxon>
        <taxon>Fungi</taxon>
        <taxon>Dikarya</taxon>
        <taxon>Ascomycota</taxon>
        <taxon>Pezizomycotina</taxon>
        <taxon>Eurotiomycetes</taxon>
        <taxon>Eurotiomycetidae</taxon>
        <taxon>Eurotiales</taxon>
        <taxon>Aspergillaceae</taxon>
        <taxon>Aspergillus</taxon>
        <taxon>Aspergillus subgen. Circumdati</taxon>
    </lineage>
</organism>
<keyword evidence="4" id="KW-1185">Reference proteome</keyword>
<dbReference type="PANTHER" id="PTHR35394">
    <property type="entry name" value="DUF3176 DOMAIN-CONTAINING PROTEIN"/>
    <property type="match status" value="1"/>
</dbReference>
<dbReference type="InterPro" id="IPR021514">
    <property type="entry name" value="DUF3176"/>
</dbReference>
<dbReference type="PANTHER" id="PTHR35394:SF5">
    <property type="entry name" value="DUF3176 DOMAIN-CONTAINING PROTEIN"/>
    <property type="match status" value="1"/>
</dbReference>
<sequence>MVHRSKDGARFSSVPMSSETSFLNPPKTRRPFSILDRIFLRSPNAKFLGSSWSLEIVNGGIALASFASIVAVLAWYDGRPMPDWPEGITLNAILSVLTSIMKAAMVLIITEALSQLKWSWFNQRKQLSDLAVLDAASRGTPGAILVLTRFMPKHLVSLGCFILVIAVAIAPFVQQIVAVQSRAVHTPAAPSVRICDTSIYTDYDQGEGPGMNKLPLGTTAALYSGIFQSQSTVSDASLASCPTGNCTFAPYQSLGFCSRCSNITDLLSMTTTGGSSLAMRTSNFKLPNGWKFQTGMNLKNLMNSTTGRPLLRVDTANMPIVLNFTAISASGLGVAASATECALYFCVQTYEASVADGKFTEKIQSTASSEVTKTAGDPVQNIRLTPETCYVNGTKQAPDRCTYKVNWLSRVSMSNSLSPLLKGDGSLFVSNRPDWSSDTVRAVYGNEGNTTEIDSVFHSLATALTRHARSSVCRARMVTGITWGQQSFVHVRWGWLVLPGALMVLSLVFLGITIFHTRNQFIWKSSPLALLFSGLGFEAPTMRDPTLNGMEDMSRNLNVWLESSTGGIRLREDAR</sequence>
<dbReference type="Proteomes" id="UP000234585">
    <property type="component" value="Unassembled WGS sequence"/>
</dbReference>
<dbReference type="Pfam" id="PF11374">
    <property type="entry name" value="DUF3176"/>
    <property type="match status" value="1"/>
</dbReference>
<accession>A0A2I2F125</accession>
<keyword evidence="2" id="KW-0472">Membrane</keyword>
<evidence type="ECO:0000313" key="4">
    <source>
        <dbReference type="Proteomes" id="UP000234585"/>
    </source>
</evidence>